<accession>A0A511DJY0</accession>
<keyword evidence="1" id="KW-1133">Transmembrane helix</keyword>
<comment type="caution">
    <text evidence="2">The sequence shown here is derived from an EMBL/GenBank/DDBJ whole genome shotgun (WGS) entry which is preliminary data.</text>
</comment>
<dbReference type="AlphaFoldDB" id="A0A511DJY0"/>
<keyword evidence="1" id="KW-0812">Transmembrane</keyword>
<evidence type="ECO:0000256" key="1">
    <source>
        <dbReference type="SAM" id="Phobius"/>
    </source>
</evidence>
<feature type="transmembrane region" description="Helical" evidence="1">
    <location>
        <begin position="85"/>
        <end position="103"/>
    </location>
</feature>
<dbReference type="OrthoDB" id="6119856at2"/>
<evidence type="ECO:0000313" key="3">
    <source>
        <dbReference type="Proteomes" id="UP000321685"/>
    </source>
</evidence>
<protein>
    <recommendedName>
        <fullName evidence="4">Branched-chain amino acid ABC transporter</fullName>
    </recommendedName>
</protein>
<proteinExistence type="predicted"/>
<dbReference type="RefSeq" id="WP_147110668.1">
    <property type="nucleotide sequence ID" value="NZ_BJVJ01000045.1"/>
</dbReference>
<feature type="transmembrane region" description="Helical" evidence="1">
    <location>
        <begin position="36"/>
        <end position="54"/>
    </location>
</feature>
<dbReference type="Pfam" id="PF05437">
    <property type="entry name" value="AzlD"/>
    <property type="match status" value="1"/>
</dbReference>
<organism evidence="2 3">
    <name type="scientific">Pseudonocardia sulfidoxydans NBRC 16205</name>
    <dbReference type="NCBI Taxonomy" id="1223511"/>
    <lineage>
        <taxon>Bacteria</taxon>
        <taxon>Bacillati</taxon>
        <taxon>Actinomycetota</taxon>
        <taxon>Actinomycetes</taxon>
        <taxon>Pseudonocardiales</taxon>
        <taxon>Pseudonocardiaceae</taxon>
        <taxon>Pseudonocardia</taxon>
    </lineage>
</organism>
<evidence type="ECO:0008006" key="4">
    <source>
        <dbReference type="Google" id="ProtNLM"/>
    </source>
</evidence>
<gene>
    <name evidence="2" type="ORF">PSU4_40590</name>
</gene>
<keyword evidence="1" id="KW-0472">Membrane</keyword>
<keyword evidence="3" id="KW-1185">Reference proteome</keyword>
<reference evidence="2 3" key="1">
    <citation type="submission" date="2019-07" db="EMBL/GenBank/DDBJ databases">
        <title>Whole genome shotgun sequence of Pseudonocardia sulfidoxydans NBRC 16205.</title>
        <authorList>
            <person name="Hosoyama A."/>
            <person name="Uohara A."/>
            <person name="Ohji S."/>
            <person name="Ichikawa N."/>
        </authorList>
    </citation>
    <scope>NUCLEOTIDE SEQUENCE [LARGE SCALE GENOMIC DNA]</scope>
    <source>
        <strain evidence="2 3">NBRC 16205</strain>
    </source>
</reference>
<feature type="transmembrane region" description="Helical" evidence="1">
    <location>
        <begin position="60"/>
        <end position="78"/>
    </location>
</feature>
<dbReference type="InterPro" id="IPR008407">
    <property type="entry name" value="Brnchd-chn_aa_trnsp_AzlD"/>
</dbReference>
<sequence length="104" mass="10506">MGELLVLVAIGVGTYLMRAAFLATAGARPPAAVGRLLRHVGPAVLAAIALPALVAPQGRVALDATVPALLAAAVAGVAWKFTRSLPLALFGGLVVAWATTWLLT</sequence>
<dbReference type="EMBL" id="BJVJ01000045">
    <property type="protein sequence ID" value="GEL25105.1"/>
    <property type="molecule type" value="Genomic_DNA"/>
</dbReference>
<feature type="transmembrane region" description="Helical" evidence="1">
    <location>
        <begin position="6"/>
        <end position="24"/>
    </location>
</feature>
<evidence type="ECO:0000313" key="2">
    <source>
        <dbReference type="EMBL" id="GEL25105.1"/>
    </source>
</evidence>
<dbReference type="Proteomes" id="UP000321685">
    <property type="component" value="Unassembled WGS sequence"/>
</dbReference>
<name>A0A511DJY0_9PSEU</name>